<gene>
    <name evidence="3" type="ORF">C3Y92_19440</name>
</gene>
<evidence type="ECO:0000313" key="3">
    <source>
        <dbReference type="EMBL" id="QAZ69295.1"/>
    </source>
</evidence>
<feature type="region of interest" description="Disordered" evidence="1">
    <location>
        <begin position="88"/>
        <end position="115"/>
    </location>
</feature>
<dbReference type="EMBL" id="CP026538">
    <property type="protein sequence ID" value="QAZ69295.1"/>
    <property type="molecule type" value="Genomic_DNA"/>
</dbReference>
<proteinExistence type="predicted"/>
<evidence type="ECO:0000313" key="4">
    <source>
        <dbReference type="Proteomes" id="UP000293296"/>
    </source>
</evidence>
<dbReference type="RefSeq" id="WP_129355552.1">
    <property type="nucleotide sequence ID" value="NZ_CP026538.1"/>
</dbReference>
<dbReference type="Proteomes" id="UP000293296">
    <property type="component" value="Chromosome"/>
</dbReference>
<reference evidence="3 4" key="1">
    <citation type="submission" date="2018-02" db="EMBL/GenBank/DDBJ databases">
        <title>Genome sequence of Desulfovibrio carbinolicus DSM 3852.</title>
        <authorList>
            <person name="Wilbanks E."/>
            <person name="Skennerton C.T."/>
            <person name="Orphan V.J."/>
        </authorList>
    </citation>
    <scope>NUCLEOTIDE SEQUENCE [LARGE SCALE GENOMIC DNA]</scope>
    <source>
        <strain evidence="3 4">DSM 3852</strain>
    </source>
</reference>
<organism evidence="3 4">
    <name type="scientific">Solidesulfovibrio carbinolicus</name>
    <dbReference type="NCBI Taxonomy" id="296842"/>
    <lineage>
        <taxon>Bacteria</taxon>
        <taxon>Pseudomonadati</taxon>
        <taxon>Thermodesulfobacteriota</taxon>
        <taxon>Desulfovibrionia</taxon>
        <taxon>Desulfovibrionales</taxon>
        <taxon>Desulfovibrionaceae</taxon>
        <taxon>Solidesulfovibrio</taxon>
    </lineage>
</organism>
<feature type="chain" id="PRO_5020181082" evidence="2">
    <location>
        <begin position="27"/>
        <end position="131"/>
    </location>
</feature>
<evidence type="ECO:0000256" key="2">
    <source>
        <dbReference type="SAM" id="SignalP"/>
    </source>
</evidence>
<dbReference type="OrthoDB" id="5461287at2"/>
<dbReference type="KEGG" id="dcb:C3Y92_19440"/>
<feature type="signal peptide" evidence="2">
    <location>
        <begin position="1"/>
        <end position="26"/>
    </location>
</feature>
<keyword evidence="4" id="KW-1185">Reference proteome</keyword>
<sequence length="131" mass="13598">MLVLPRKRRLAIALFALALLALAVYAVPSLSQPAATGYARLLRRHAAPPPTAVADCAVASLALHAGSPDAAIPDAAFEALSGRCRQAARPSARQATPGPREADDCELGAVGVGHSGDKEKYYLSWRSPSGV</sequence>
<dbReference type="AlphaFoldDB" id="A0A4P6HQ91"/>
<name>A0A4P6HQ91_9BACT</name>
<protein>
    <submittedName>
        <fullName evidence="3">Uncharacterized protein</fullName>
    </submittedName>
</protein>
<keyword evidence="2" id="KW-0732">Signal</keyword>
<evidence type="ECO:0000256" key="1">
    <source>
        <dbReference type="SAM" id="MobiDB-lite"/>
    </source>
</evidence>
<accession>A0A4P6HQ91</accession>